<dbReference type="AlphaFoldDB" id="A0A1H6ISK4"/>
<sequence length="354" mass="40067">MPFCMNCGKKLPDGAKFCFECGTRFGSVNQQPRIQIFEGVVHKCPNCGEVVSSFEVNCSLCGYEFRDTRVSSALDSFSSQLQSLETEKEKIDFIKSFPIPNNKEDILSFMNYAKSNFDTEYYASHLDVEDISDAWLAIIERCYQQAKYTLRGTSDLRDIKSDYLSIKGAINQQKAKNSAFSFIPYVLIIFGLILIISDINIGVILFGAGIIMLFTMKGSSNQTIDPKLKGYSSWNQEKKVGWIILNIFSLGIPAIVYSNKQKQEKLDSLNCYSEKTGFASWSAGAQVMWIILNIYTLGIPALIYSNRQKQNSIIRYESKRKGFSSWSAGLKLIWIILNIYTLGIPALIYYSKKK</sequence>
<keyword evidence="1" id="KW-0812">Transmembrane</keyword>
<feature type="transmembrane region" description="Helical" evidence="1">
    <location>
        <begin position="201"/>
        <end position="219"/>
    </location>
</feature>
<reference evidence="3 4" key="1">
    <citation type="submission" date="2016-10" db="EMBL/GenBank/DDBJ databases">
        <authorList>
            <person name="de Groot N.N."/>
        </authorList>
    </citation>
    <scope>NUCLEOTIDE SEQUENCE [LARGE SCALE GENOMIC DNA]</scope>
    <source>
        <strain evidence="3 4">YAD2003</strain>
    </source>
</reference>
<feature type="transmembrane region" description="Helical" evidence="1">
    <location>
        <begin position="325"/>
        <end position="350"/>
    </location>
</feature>
<feature type="transmembrane region" description="Helical" evidence="1">
    <location>
        <begin position="240"/>
        <end position="258"/>
    </location>
</feature>
<accession>A0A1H6ISK4</accession>
<name>A0A1H6ISK4_RUMFL</name>
<dbReference type="EMBL" id="FNWV01000003">
    <property type="protein sequence ID" value="SEH50681.1"/>
    <property type="molecule type" value="Genomic_DNA"/>
</dbReference>
<protein>
    <submittedName>
        <fullName evidence="3">Double zinc ribbon</fullName>
    </submittedName>
</protein>
<feature type="transmembrane region" description="Helical" evidence="1">
    <location>
        <begin position="177"/>
        <end position="195"/>
    </location>
</feature>
<feature type="transmembrane region" description="Helical" evidence="1">
    <location>
        <begin position="278"/>
        <end position="304"/>
    </location>
</feature>
<keyword evidence="1" id="KW-1133">Transmembrane helix</keyword>
<proteinExistence type="predicted"/>
<evidence type="ECO:0000259" key="2">
    <source>
        <dbReference type="Pfam" id="PF12773"/>
    </source>
</evidence>
<dbReference type="Proteomes" id="UP000183190">
    <property type="component" value="Unassembled WGS sequence"/>
</dbReference>
<evidence type="ECO:0000256" key="1">
    <source>
        <dbReference type="SAM" id="Phobius"/>
    </source>
</evidence>
<evidence type="ECO:0000313" key="3">
    <source>
        <dbReference type="EMBL" id="SEH50681.1"/>
    </source>
</evidence>
<gene>
    <name evidence="3" type="ORF">SAMN02910265_01065</name>
</gene>
<dbReference type="InterPro" id="IPR025874">
    <property type="entry name" value="DZR"/>
</dbReference>
<evidence type="ECO:0000313" key="4">
    <source>
        <dbReference type="Proteomes" id="UP000183190"/>
    </source>
</evidence>
<organism evidence="3 4">
    <name type="scientific">Ruminococcus flavefaciens</name>
    <dbReference type="NCBI Taxonomy" id="1265"/>
    <lineage>
        <taxon>Bacteria</taxon>
        <taxon>Bacillati</taxon>
        <taxon>Bacillota</taxon>
        <taxon>Clostridia</taxon>
        <taxon>Eubacteriales</taxon>
        <taxon>Oscillospiraceae</taxon>
        <taxon>Ruminococcus</taxon>
    </lineage>
</organism>
<dbReference type="OrthoDB" id="9180316at2"/>
<dbReference type="RefSeq" id="WP_074715003.1">
    <property type="nucleotide sequence ID" value="NZ_FNWV01000003.1"/>
</dbReference>
<keyword evidence="1" id="KW-0472">Membrane</keyword>
<dbReference type="Pfam" id="PF12773">
    <property type="entry name" value="DZR"/>
    <property type="match status" value="1"/>
</dbReference>
<feature type="domain" description="DZANK-type" evidence="2">
    <location>
        <begin position="4"/>
        <end position="62"/>
    </location>
</feature>